<dbReference type="PANTHER" id="PTHR24305">
    <property type="entry name" value="CYTOCHROME P450"/>
    <property type="match status" value="1"/>
</dbReference>
<name>A0A9P8W6T5_9HYPO</name>
<keyword evidence="7" id="KW-1133">Transmembrane helix</keyword>
<comment type="similarity">
    <text evidence="6">Belongs to the cytochrome P450 family.</text>
</comment>
<dbReference type="GO" id="GO:0004497">
    <property type="term" value="F:monooxygenase activity"/>
    <property type="evidence" value="ECO:0007669"/>
    <property type="project" value="UniProtKB-KW"/>
</dbReference>
<keyword evidence="4 5" id="KW-0408">Iron</keyword>
<evidence type="ECO:0000256" key="2">
    <source>
        <dbReference type="ARBA" id="ARBA00022617"/>
    </source>
</evidence>
<keyword evidence="2 5" id="KW-0349">Heme</keyword>
<evidence type="ECO:0000313" key="8">
    <source>
        <dbReference type="EMBL" id="KAH6892488.1"/>
    </source>
</evidence>
<keyword evidence="6" id="KW-0560">Oxidoreductase</keyword>
<dbReference type="PRINTS" id="PR00463">
    <property type="entry name" value="EP450I"/>
</dbReference>
<keyword evidence="3 5" id="KW-0479">Metal-binding</keyword>
<dbReference type="OrthoDB" id="1470350at2759"/>
<dbReference type="InterPro" id="IPR036396">
    <property type="entry name" value="Cyt_P450_sf"/>
</dbReference>
<evidence type="ECO:0000256" key="6">
    <source>
        <dbReference type="RuleBase" id="RU000461"/>
    </source>
</evidence>
<dbReference type="Gene3D" id="1.10.630.10">
    <property type="entry name" value="Cytochrome P450"/>
    <property type="match status" value="1"/>
</dbReference>
<dbReference type="PANTHER" id="PTHR24305:SF156">
    <property type="entry name" value="P450, PUTATIVE (EUROFUNG)-RELATED"/>
    <property type="match status" value="1"/>
</dbReference>
<dbReference type="SUPFAM" id="SSF48264">
    <property type="entry name" value="Cytochrome P450"/>
    <property type="match status" value="1"/>
</dbReference>
<dbReference type="InterPro" id="IPR050121">
    <property type="entry name" value="Cytochrome_P450_monoxygenase"/>
</dbReference>
<reference evidence="8 9" key="1">
    <citation type="journal article" date="2021" name="Nat. Commun.">
        <title>Genetic determinants of endophytism in the Arabidopsis root mycobiome.</title>
        <authorList>
            <person name="Mesny F."/>
            <person name="Miyauchi S."/>
            <person name="Thiergart T."/>
            <person name="Pickel B."/>
            <person name="Atanasova L."/>
            <person name="Karlsson M."/>
            <person name="Huettel B."/>
            <person name="Barry K.W."/>
            <person name="Haridas S."/>
            <person name="Chen C."/>
            <person name="Bauer D."/>
            <person name="Andreopoulos W."/>
            <person name="Pangilinan J."/>
            <person name="LaButti K."/>
            <person name="Riley R."/>
            <person name="Lipzen A."/>
            <person name="Clum A."/>
            <person name="Drula E."/>
            <person name="Henrissat B."/>
            <person name="Kohler A."/>
            <person name="Grigoriev I.V."/>
            <person name="Martin F.M."/>
            <person name="Hacquard S."/>
        </authorList>
    </citation>
    <scope>NUCLEOTIDE SEQUENCE [LARGE SCALE GENOMIC DNA]</scope>
    <source>
        <strain evidence="8 9">MPI-CAGE-CH-0241</strain>
    </source>
</reference>
<dbReference type="Proteomes" id="UP000777438">
    <property type="component" value="Unassembled WGS sequence"/>
</dbReference>
<keyword evidence="6" id="KW-0503">Monooxygenase</keyword>
<evidence type="ECO:0000256" key="5">
    <source>
        <dbReference type="PIRSR" id="PIRSR602401-1"/>
    </source>
</evidence>
<evidence type="ECO:0000313" key="9">
    <source>
        <dbReference type="Proteomes" id="UP000777438"/>
    </source>
</evidence>
<comment type="caution">
    <text evidence="8">The sequence shown here is derived from an EMBL/GenBank/DDBJ whole genome shotgun (WGS) entry which is preliminary data.</text>
</comment>
<keyword evidence="7" id="KW-0812">Transmembrane</keyword>
<dbReference type="Pfam" id="PF00067">
    <property type="entry name" value="p450"/>
    <property type="match status" value="1"/>
</dbReference>
<protein>
    <submittedName>
        <fullName evidence="8">Cytochrome P450</fullName>
    </submittedName>
</protein>
<dbReference type="AlphaFoldDB" id="A0A9P8W6T5"/>
<dbReference type="PROSITE" id="PS00086">
    <property type="entry name" value="CYTOCHROME_P450"/>
    <property type="match status" value="1"/>
</dbReference>
<keyword evidence="9" id="KW-1185">Reference proteome</keyword>
<sequence>MVLLTSAIPAWPSSLWFISLGTLVAASWLVKCLYRLYIHPLSGVPGPRLAACSSLWLAWHTFIGNECTVIFQLHKQYGPVLRVGPNDVDIANGDAVDPIYLERGGFQKTQAYSKFDIDGHPTIFSTQTLAQRANRAKAVVQLFSTASIRNSQHVLSRVVDEFVARLQHEARKGEPVNVLNVSRAMAIDAVTAYLFHEQYGGIREDTSHMSASPFVDAYVGVGAFFNFLPGRLGDLLMPLIDRVMGDPETARSMSLVDQYTSHLSKTASVGSGSYASRLLERSVPQDQVQVELKDVCFAGTDSTSINMATILWNLAKHPEIYAKLREEVLDRAANDEDAMSGPYLRGVVREGLRLSMANPIRLPRLVPKGGWRYHEYFFPAGTSVGVASFQLHQDEDVFPDAQRFSPGRWMEPTDRMLTNFFAFGKGNRACIAQNLGTTELTLATVKVVQADLLRGASTTQDRVEILEWFNSRVKGEQIFIQFDSKAQ</sequence>
<evidence type="ECO:0000256" key="4">
    <source>
        <dbReference type="ARBA" id="ARBA00023004"/>
    </source>
</evidence>
<comment type="cofactor">
    <cofactor evidence="1 5">
        <name>heme</name>
        <dbReference type="ChEBI" id="CHEBI:30413"/>
    </cofactor>
</comment>
<dbReference type="CDD" id="cd11062">
    <property type="entry name" value="CYP58-like"/>
    <property type="match status" value="1"/>
</dbReference>
<feature type="transmembrane region" description="Helical" evidence="7">
    <location>
        <begin position="15"/>
        <end position="34"/>
    </location>
</feature>
<dbReference type="GO" id="GO:0016705">
    <property type="term" value="F:oxidoreductase activity, acting on paired donors, with incorporation or reduction of molecular oxygen"/>
    <property type="evidence" value="ECO:0007669"/>
    <property type="project" value="InterPro"/>
</dbReference>
<evidence type="ECO:0000256" key="1">
    <source>
        <dbReference type="ARBA" id="ARBA00001971"/>
    </source>
</evidence>
<keyword evidence="7" id="KW-0472">Membrane</keyword>
<dbReference type="InterPro" id="IPR017972">
    <property type="entry name" value="Cyt_P450_CS"/>
</dbReference>
<evidence type="ECO:0000256" key="3">
    <source>
        <dbReference type="ARBA" id="ARBA00022723"/>
    </source>
</evidence>
<feature type="binding site" description="axial binding residue" evidence="5">
    <location>
        <position position="430"/>
    </location>
    <ligand>
        <name>heme</name>
        <dbReference type="ChEBI" id="CHEBI:30413"/>
    </ligand>
    <ligandPart>
        <name>Fe</name>
        <dbReference type="ChEBI" id="CHEBI:18248"/>
    </ligandPart>
</feature>
<dbReference type="EMBL" id="JAGPYM010000007">
    <property type="protein sequence ID" value="KAH6892488.1"/>
    <property type="molecule type" value="Genomic_DNA"/>
</dbReference>
<gene>
    <name evidence="8" type="ORF">B0T10DRAFT_511122</name>
</gene>
<dbReference type="InterPro" id="IPR002401">
    <property type="entry name" value="Cyt_P450_E_grp-I"/>
</dbReference>
<dbReference type="InterPro" id="IPR001128">
    <property type="entry name" value="Cyt_P450"/>
</dbReference>
<proteinExistence type="inferred from homology"/>
<organism evidence="8 9">
    <name type="scientific">Thelonectria olida</name>
    <dbReference type="NCBI Taxonomy" id="1576542"/>
    <lineage>
        <taxon>Eukaryota</taxon>
        <taxon>Fungi</taxon>
        <taxon>Dikarya</taxon>
        <taxon>Ascomycota</taxon>
        <taxon>Pezizomycotina</taxon>
        <taxon>Sordariomycetes</taxon>
        <taxon>Hypocreomycetidae</taxon>
        <taxon>Hypocreales</taxon>
        <taxon>Nectriaceae</taxon>
        <taxon>Thelonectria</taxon>
    </lineage>
</organism>
<dbReference type="GO" id="GO:0020037">
    <property type="term" value="F:heme binding"/>
    <property type="evidence" value="ECO:0007669"/>
    <property type="project" value="InterPro"/>
</dbReference>
<dbReference type="GO" id="GO:0005506">
    <property type="term" value="F:iron ion binding"/>
    <property type="evidence" value="ECO:0007669"/>
    <property type="project" value="InterPro"/>
</dbReference>
<evidence type="ECO:0000256" key="7">
    <source>
        <dbReference type="SAM" id="Phobius"/>
    </source>
</evidence>
<accession>A0A9P8W6T5</accession>